<accession>A0A934K595</accession>
<evidence type="ECO:0000256" key="3">
    <source>
        <dbReference type="ARBA" id="ARBA00022723"/>
    </source>
</evidence>
<evidence type="ECO:0000256" key="6">
    <source>
        <dbReference type="ARBA" id="ARBA00023033"/>
    </source>
</evidence>
<keyword evidence="5 7" id="KW-0408">Iron</keyword>
<reference evidence="8" key="1">
    <citation type="submission" date="2020-10" db="EMBL/GenBank/DDBJ databases">
        <title>Ca. Dormibacterota MAGs.</title>
        <authorList>
            <person name="Montgomery K."/>
        </authorList>
    </citation>
    <scope>NUCLEOTIDE SEQUENCE [LARGE SCALE GENOMIC DNA]</scope>
    <source>
        <strain evidence="8">SC8812_S17_10</strain>
    </source>
</reference>
<dbReference type="FunFam" id="1.10.630.10:FF:000018">
    <property type="entry name" value="Cytochrome P450 monooxygenase"/>
    <property type="match status" value="1"/>
</dbReference>
<dbReference type="PROSITE" id="PS00086">
    <property type="entry name" value="CYTOCHROME_P450"/>
    <property type="match status" value="1"/>
</dbReference>
<dbReference type="PRINTS" id="PR00359">
    <property type="entry name" value="BP450"/>
</dbReference>
<keyword evidence="2 7" id="KW-0349">Heme</keyword>
<gene>
    <name evidence="8" type="ORF">JF922_11325</name>
</gene>
<dbReference type="SUPFAM" id="SSF48264">
    <property type="entry name" value="Cytochrome P450"/>
    <property type="match status" value="1"/>
</dbReference>
<evidence type="ECO:0000313" key="9">
    <source>
        <dbReference type="Proteomes" id="UP000612893"/>
    </source>
</evidence>
<dbReference type="InterPro" id="IPR001128">
    <property type="entry name" value="Cyt_P450"/>
</dbReference>
<keyword evidence="9" id="KW-1185">Reference proteome</keyword>
<dbReference type="InterPro" id="IPR002397">
    <property type="entry name" value="Cyt_P450_B"/>
</dbReference>
<evidence type="ECO:0000256" key="4">
    <source>
        <dbReference type="ARBA" id="ARBA00023002"/>
    </source>
</evidence>
<dbReference type="PANTHER" id="PTHR46696">
    <property type="entry name" value="P450, PUTATIVE (EUROFUNG)-RELATED"/>
    <property type="match status" value="1"/>
</dbReference>
<evidence type="ECO:0000256" key="5">
    <source>
        <dbReference type="ARBA" id="ARBA00023004"/>
    </source>
</evidence>
<evidence type="ECO:0000256" key="1">
    <source>
        <dbReference type="ARBA" id="ARBA00010617"/>
    </source>
</evidence>
<dbReference type="Pfam" id="PF00067">
    <property type="entry name" value="p450"/>
    <property type="match status" value="1"/>
</dbReference>
<dbReference type="InterPro" id="IPR036396">
    <property type="entry name" value="Cyt_P450_sf"/>
</dbReference>
<organism evidence="8 9">
    <name type="scientific">Candidatus Nephthysia bennettiae</name>
    <dbReference type="NCBI Taxonomy" id="3127016"/>
    <lineage>
        <taxon>Bacteria</taxon>
        <taxon>Bacillati</taxon>
        <taxon>Candidatus Dormiibacterota</taxon>
        <taxon>Candidatus Dormibacteria</taxon>
        <taxon>Candidatus Dormibacterales</taxon>
        <taxon>Candidatus Dormibacteraceae</taxon>
        <taxon>Candidatus Nephthysia</taxon>
    </lineage>
</organism>
<evidence type="ECO:0000313" key="8">
    <source>
        <dbReference type="EMBL" id="MBJ7598660.1"/>
    </source>
</evidence>
<name>A0A934K595_9BACT</name>
<dbReference type="CDD" id="cd11029">
    <property type="entry name" value="CYP107-like"/>
    <property type="match status" value="1"/>
</dbReference>
<keyword evidence="6 7" id="KW-0503">Monooxygenase</keyword>
<dbReference type="GO" id="GO:0004497">
    <property type="term" value="F:monooxygenase activity"/>
    <property type="evidence" value="ECO:0007669"/>
    <property type="project" value="UniProtKB-KW"/>
</dbReference>
<dbReference type="GO" id="GO:0046872">
    <property type="term" value="F:metal ion binding"/>
    <property type="evidence" value="ECO:0007669"/>
    <property type="project" value="UniProtKB-KW"/>
</dbReference>
<dbReference type="RefSeq" id="WP_338201858.1">
    <property type="nucleotide sequence ID" value="NZ_JAEKNR010000120.1"/>
</dbReference>
<comment type="caution">
    <text evidence="8">The sequence shown here is derived from an EMBL/GenBank/DDBJ whole genome shotgun (WGS) entry which is preliminary data.</text>
</comment>
<dbReference type="Gene3D" id="1.10.630.10">
    <property type="entry name" value="Cytochrome P450"/>
    <property type="match status" value="1"/>
</dbReference>
<dbReference type="PRINTS" id="PR00385">
    <property type="entry name" value="P450"/>
</dbReference>
<protein>
    <submittedName>
        <fullName evidence="8">Cytochrome P450</fullName>
    </submittedName>
</protein>
<dbReference type="InterPro" id="IPR017972">
    <property type="entry name" value="Cyt_P450_CS"/>
</dbReference>
<proteinExistence type="inferred from homology"/>
<dbReference type="EMBL" id="JAEKNR010000120">
    <property type="protein sequence ID" value="MBJ7598660.1"/>
    <property type="molecule type" value="Genomic_DNA"/>
</dbReference>
<evidence type="ECO:0000256" key="2">
    <source>
        <dbReference type="ARBA" id="ARBA00022617"/>
    </source>
</evidence>
<dbReference type="AlphaFoldDB" id="A0A934K595"/>
<evidence type="ECO:0000256" key="7">
    <source>
        <dbReference type="RuleBase" id="RU000461"/>
    </source>
</evidence>
<dbReference type="Proteomes" id="UP000612893">
    <property type="component" value="Unassembled WGS sequence"/>
</dbReference>
<comment type="similarity">
    <text evidence="1 7">Belongs to the cytochrome P450 family.</text>
</comment>
<sequence length="415" mass="45885">MSTTEPRRVSSAIPDIVSPAFKADPLPACGRLRAEQAVARVPVPGVVGDAYLVTRYEDAVAVLRDERFVKDVRRARDPGNLRLPWVPRALQPLSHTMLDSDGAEHRRLRSLVRDTFAPRYITQLEPRVQQVTDELLERMAAAGRADLVADYALRLPLTLISEILGVSERDRLRFRRWFTSLMAAASSSGRTSLRLVLKLPDILAMMRFLRRLVAERRERPRDDLVSRLAGAGEDGDRLSENELLAMVALLLIAGYETTVNLIATGTLLLLTHPDQLARLLQDPTLVATAVEELVRLASPVDVATERYAREDVEVAGVAIPRGSLVLVAIVSANSDGSRFGQPERLDVARQDNHHVAFGLGPHYCLGSPLARLEGRVAIGSLIRRFPDLRLAVPPEQLRWRAGMSLRGLVSLPVAF</sequence>
<keyword evidence="4 7" id="KW-0560">Oxidoreductase</keyword>
<dbReference type="PANTHER" id="PTHR46696:SF1">
    <property type="entry name" value="CYTOCHROME P450 YJIB-RELATED"/>
    <property type="match status" value="1"/>
</dbReference>
<keyword evidence="3 7" id="KW-0479">Metal-binding</keyword>